<evidence type="ECO:0008006" key="3">
    <source>
        <dbReference type="Google" id="ProtNLM"/>
    </source>
</evidence>
<dbReference type="Gene3D" id="2.60.120.560">
    <property type="entry name" value="Exo-inulinase, domain 1"/>
    <property type="match status" value="1"/>
</dbReference>
<proteinExistence type="predicted"/>
<dbReference type="EMBL" id="CP001098">
    <property type="protein sequence ID" value="ACL70988.1"/>
    <property type="molecule type" value="Genomic_DNA"/>
</dbReference>
<organism evidence="1 2">
    <name type="scientific">Halothermothrix orenii (strain H 168 / OCM 544 / DSM 9562)</name>
    <dbReference type="NCBI Taxonomy" id="373903"/>
    <lineage>
        <taxon>Bacteria</taxon>
        <taxon>Bacillati</taxon>
        <taxon>Bacillota</taxon>
        <taxon>Clostridia</taxon>
        <taxon>Halanaerobiales</taxon>
        <taxon>Halothermotrichaceae</taxon>
        <taxon>Halothermothrix</taxon>
    </lineage>
</organism>
<protein>
    <recommendedName>
        <fullName evidence="3">3-keto-disaccharide hydrolase domain-containing protein</fullName>
    </recommendedName>
</protein>
<dbReference type="Proteomes" id="UP000000719">
    <property type="component" value="Chromosome"/>
</dbReference>
<dbReference type="KEGG" id="hor:Hore_22430"/>
<sequence>MRYGCWTYFEVDGPYPSGDLKADGGSLKKYLPIFPEVRQEEGGRLYLGISDRLLEPYLDGKKETSIAFGKPLLVNSYSDYGNGREKMVLQVEEGLQIIPFYEPLNDFLLKGKLKIDGARGGFAFHLSEDSSGYFVEIIPDTDTVRLIKHLPHIRTDGHRWFEYKIIQENNLSHFNLNWETKIPFKLVVNKGEIMFSLNNILALHTVSMTRQQGKPGLFGESSKVELSEGCLLSLS</sequence>
<gene>
    <name evidence="1" type="ordered locus">Hore_22430</name>
</gene>
<accession>B8D0Q2</accession>
<dbReference type="HOGENOM" id="CLU_1178903_0_0_9"/>
<reference evidence="1 2" key="1">
    <citation type="journal article" date="2009" name="PLoS ONE">
        <title>Genome analysis of the anaerobic thermohalophilic bacterium Halothermothrix orenii.</title>
        <authorList>
            <person name="Mavromatis K."/>
            <person name="Ivanova N."/>
            <person name="Anderson I."/>
            <person name="Lykidis A."/>
            <person name="Hooper S.D."/>
            <person name="Sun H."/>
            <person name="Kunin V."/>
            <person name="Lapidus A."/>
            <person name="Hugenholtz P."/>
            <person name="Patel B."/>
            <person name="Kyrpides N.C."/>
        </authorList>
    </citation>
    <scope>NUCLEOTIDE SEQUENCE [LARGE SCALE GENOMIC DNA]</scope>
    <source>
        <strain evidence="2">H 168 / OCM 544 / DSM 9562</strain>
    </source>
</reference>
<evidence type="ECO:0000313" key="2">
    <source>
        <dbReference type="Proteomes" id="UP000000719"/>
    </source>
</evidence>
<keyword evidence="2" id="KW-1185">Reference proteome</keyword>
<dbReference type="AlphaFoldDB" id="B8D0Q2"/>
<evidence type="ECO:0000313" key="1">
    <source>
        <dbReference type="EMBL" id="ACL70988.1"/>
    </source>
</evidence>
<name>B8D0Q2_HALOH</name>